<evidence type="ECO:0000256" key="2">
    <source>
        <dbReference type="ARBA" id="ARBA00022729"/>
    </source>
</evidence>
<dbReference type="GO" id="GO:0019867">
    <property type="term" value="C:outer membrane"/>
    <property type="evidence" value="ECO:0007669"/>
    <property type="project" value="InterPro"/>
</dbReference>
<dbReference type="eggNOG" id="COG1404">
    <property type="taxonomic scope" value="Bacteria"/>
</dbReference>
<dbReference type="EMBL" id="CP003915">
    <property type="protein sequence ID" value="AHG64841.1"/>
    <property type="molecule type" value="Genomic_DNA"/>
</dbReference>
<evidence type="ECO:0000256" key="3">
    <source>
        <dbReference type="ARBA" id="ARBA00022801"/>
    </source>
</evidence>
<dbReference type="GO" id="GO:0005886">
    <property type="term" value="C:plasma membrane"/>
    <property type="evidence" value="ECO:0007669"/>
    <property type="project" value="TreeGrafter"/>
</dbReference>
<dbReference type="PANTHER" id="PTHR42884">
    <property type="entry name" value="PROPROTEIN CONVERTASE SUBTILISIN/KEXIN-RELATED"/>
    <property type="match status" value="1"/>
</dbReference>
<keyword evidence="3 5" id="KW-0378">Hydrolase</keyword>
<feature type="domain" description="Autotransporter" evidence="7">
    <location>
        <begin position="969"/>
        <end position="1243"/>
    </location>
</feature>
<dbReference type="InterPro" id="IPR036709">
    <property type="entry name" value="Autotransporte_beta_dom_sf"/>
</dbReference>
<evidence type="ECO:0000256" key="5">
    <source>
        <dbReference type="PROSITE-ProRule" id="PRU01240"/>
    </source>
</evidence>
<accession>W0PDL6</accession>
<dbReference type="InterPro" id="IPR013425">
    <property type="entry name" value="Autotrns_rpt"/>
</dbReference>
<dbReference type="HOGENOM" id="CLU_005887_2_0_4"/>
<evidence type="ECO:0000256" key="1">
    <source>
        <dbReference type="ARBA" id="ARBA00022670"/>
    </source>
</evidence>
<dbReference type="PANTHER" id="PTHR42884:SF14">
    <property type="entry name" value="NEUROENDOCRINE CONVERTASE 1"/>
    <property type="match status" value="1"/>
</dbReference>
<dbReference type="PROSITE" id="PS51208">
    <property type="entry name" value="AUTOTRANSPORTER"/>
    <property type="match status" value="1"/>
</dbReference>
<dbReference type="NCBIfam" id="TIGR02601">
    <property type="entry name" value="autotrns_rpt"/>
    <property type="match status" value="2"/>
</dbReference>
<dbReference type="SUPFAM" id="SSF103515">
    <property type="entry name" value="Autotransporter"/>
    <property type="match status" value="1"/>
</dbReference>
<comment type="similarity">
    <text evidence="5">Belongs to the peptidase S8 family.</text>
</comment>
<keyword evidence="2 6" id="KW-0732">Signal</keyword>
<evidence type="ECO:0000256" key="4">
    <source>
        <dbReference type="ARBA" id="ARBA00022825"/>
    </source>
</evidence>
<proteinExistence type="inferred from homology"/>
<dbReference type="InterPro" id="IPR015500">
    <property type="entry name" value="Peptidase_S8_subtilisin-rel"/>
</dbReference>
<dbReference type="SUPFAM" id="SSF52743">
    <property type="entry name" value="Subtilisin-like"/>
    <property type="match status" value="1"/>
</dbReference>
<dbReference type="KEGG" id="amim:MIM_c27720"/>
<dbReference type="Gene3D" id="2.40.128.130">
    <property type="entry name" value="Autotransporter beta-domain"/>
    <property type="match status" value="1"/>
</dbReference>
<evidence type="ECO:0000256" key="6">
    <source>
        <dbReference type="SAM" id="SignalP"/>
    </source>
</evidence>
<dbReference type="SUPFAM" id="SSF51126">
    <property type="entry name" value="Pectin lyase-like"/>
    <property type="match status" value="2"/>
</dbReference>
<evidence type="ECO:0000259" key="7">
    <source>
        <dbReference type="PROSITE" id="PS51208"/>
    </source>
</evidence>
<dbReference type="PATRIC" id="fig|1247726.3.peg.3047"/>
<dbReference type="AlphaFoldDB" id="W0PDL6"/>
<dbReference type="NCBIfam" id="TIGR01414">
    <property type="entry name" value="autotrans_barl"/>
    <property type="match status" value="1"/>
</dbReference>
<dbReference type="GO" id="GO:0004252">
    <property type="term" value="F:serine-type endopeptidase activity"/>
    <property type="evidence" value="ECO:0007669"/>
    <property type="project" value="UniProtKB-UniRule"/>
</dbReference>
<dbReference type="SMART" id="SM00869">
    <property type="entry name" value="Autotransporter"/>
    <property type="match status" value="1"/>
</dbReference>
<dbReference type="InterPro" id="IPR006315">
    <property type="entry name" value="OM_autotransptr_brl_dom"/>
</dbReference>
<feature type="active site" description="Charge relay system" evidence="5">
    <location>
        <position position="128"/>
    </location>
</feature>
<keyword evidence="4 5" id="KW-0720">Serine protease</keyword>
<feature type="signal peptide" evidence="6">
    <location>
        <begin position="1"/>
        <end position="26"/>
    </location>
</feature>
<dbReference type="STRING" id="1247726.MIM_c27720"/>
<dbReference type="Gene3D" id="2.160.20.20">
    <property type="match status" value="1"/>
</dbReference>
<evidence type="ECO:0000313" key="8">
    <source>
        <dbReference type="EMBL" id="AHG64841.1"/>
    </source>
</evidence>
<gene>
    <name evidence="8" type="ORF">MIM_c27720</name>
</gene>
<dbReference type="InterPro" id="IPR036852">
    <property type="entry name" value="Peptidase_S8/S53_dom_sf"/>
</dbReference>
<dbReference type="RefSeq" id="WP_025373489.1">
    <property type="nucleotide sequence ID" value="NZ_CP003915.1"/>
</dbReference>
<dbReference type="GO" id="GO:0016485">
    <property type="term" value="P:protein processing"/>
    <property type="evidence" value="ECO:0007669"/>
    <property type="project" value="TreeGrafter"/>
</dbReference>
<dbReference type="Pfam" id="PF12951">
    <property type="entry name" value="PATR"/>
    <property type="match status" value="2"/>
</dbReference>
<dbReference type="PRINTS" id="PR00723">
    <property type="entry name" value="SUBTILISIN"/>
</dbReference>
<keyword evidence="1 5" id="KW-0645">Protease</keyword>
<dbReference type="PROSITE" id="PS00137">
    <property type="entry name" value="SUBTILASE_HIS"/>
    <property type="match status" value="1"/>
</dbReference>
<dbReference type="InterPro" id="IPR022398">
    <property type="entry name" value="Peptidase_S8_His-AS"/>
</dbReference>
<dbReference type="InterPro" id="IPR000209">
    <property type="entry name" value="Peptidase_S8/S53_dom"/>
</dbReference>
<dbReference type="Pfam" id="PF03797">
    <property type="entry name" value="Autotransporter"/>
    <property type="match status" value="1"/>
</dbReference>
<dbReference type="InterPro" id="IPR012332">
    <property type="entry name" value="Autotransporter_pectin_lyase_C"/>
</dbReference>
<feature type="active site" description="Charge relay system" evidence="5">
    <location>
        <position position="416"/>
    </location>
</feature>
<reference evidence="8 9" key="1">
    <citation type="journal article" date="2014" name="Microbiology">
        <title>Unravelling the complete genome sequence of Advenella mimigardefordensis strain DPN7T and novel insights in the catabolism of the xenobiotic polythioester precursor 3,3'-dithiodipropionate.</title>
        <authorList>
            <person name="Wubbeler J.H."/>
            <person name="Hiessl S."/>
            <person name="Schuldes J."/>
            <person name="Thurmer A."/>
            <person name="Daniel R."/>
            <person name="Steinbuchel A."/>
        </authorList>
    </citation>
    <scope>NUCLEOTIDE SEQUENCE [LARGE SCALE GENOMIC DNA]</scope>
    <source>
        <strain evidence="9">DSM 17166 / LMG 22922 / DPN7</strain>
    </source>
</reference>
<sequence length="1243" mass="132765">MNYSFRYKALHFHTLIALLLGGSAFAPIHDAVANAQTSNPQLFTPSTGGDRASFRTPEFYANWGLNLHKFDAAYAAGATGQRVKVGQLDSPLYIAHPELAGISFSTVGSYPLATTPKFDAGTGKPAYHGMHVAGIIAARKDGKGMHGGAFGATDFVAGDFARLYEAYLKAGESLFKLGQTIVSSGADFINHSYGYNFANYAFPVALPDSKTGAHGPDIRHMRQYRNNGHIEFSSANGVVNVSSAGNDRYYAAFNAAFNKHDTRPRLFRGIGNATGINSIPYLNYLATDLTDADWSRIEKGIVSAVILNGTNDINSYSNICGISKYWCIGAAGGMLAEPNKAYATALPSLPYPVDYYYPGASGQKYIYEPLNGNISSDKYRILSLAVTSKAPPGSPEAEVMDPKNLQPIYRMAMGTSMAAPTLTAGLAVTKSRFPYLQNWQIRDIVLSTAQDIGAPGIDRVYGWGAMDLEAAMGGPRTLFALSRDYIEKLKQYEIEAADKYNPIVAKADYYATQAYELKLQMIDNAQRAAEAEKAGDHQLAAQLLAQNQQLAPQEAAFRRQAYEHELTRIQPNNAADTPENAFEYINFVVNIPGKKTEACAEDACVADVWTNDISGPGGLEKKGAGLLALAGNSHYTGGTKITEGVLQFGIGGRTGSVTGNIINNSSLVFARSDEWAYKDNITGSGDVTVLGGGTFRLHGNNTYTGSTHVYDGRLAVDGSTISQTIVYSGGMLSGTGRVGGIQVRQGGIVSPGNSIGTLTVAHSGATGAAAGNAVFEPGSRLAIEVDGQGNHDVLKVENYADIHGGVVDVGIARLSRTQLAQQVRQSTQKPYEILTAGAGVTGAFDQARLDIDLPFIAAGLRYWPQTVGLTLGRSQLGFGTAGQTYNQKQIGGGIESLTSGHPLYDALLTSASRQEAANNLQQLSNVDIHASLKQVLLNDTRYMRDAALGRTGYAAVQSNDRAGMERKPHTDTNTNVWGKVLGSWQKHKGDGNAAGLDRNIGGVIFGVDHVMNHNWRAGALVGLSNSSLKSERASAKVDGYQVGAYAATEREHFGLRVGASLAHHAITTQRSGFVDVRSGNKAKYSANTMQVYGELGYKFAAKAVVIEPFINSAYIHLKTRAFNEDGDASKVSGKSQSTNVVSNILGARISNVIESGSGTAIKLSGMIGWNYNVGDINPKASVKYPGGNSFDVRGTPLSRNAFVTELGIQANPDKRLSAGLYYDGRFGRKVSDHTLSLGIRYAF</sequence>
<dbReference type="OrthoDB" id="5760545at2"/>
<dbReference type="Pfam" id="PF00082">
    <property type="entry name" value="Peptidase_S8"/>
    <property type="match status" value="1"/>
</dbReference>
<feature type="chain" id="PRO_5004792837" evidence="6">
    <location>
        <begin position="27"/>
        <end position="1243"/>
    </location>
</feature>
<dbReference type="InterPro" id="IPR011050">
    <property type="entry name" value="Pectin_lyase_fold/virulence"/>
</dbReference>
<protein>
    <submittedName>
        <fullName evidence="8">Outer membrane autotransporter barrel domain-containing protein</fullName>
    </submittedName>
</protein>
<keyword evidence="9" id="KW-1185">Reference proteome</keyword>
<organism evidence="8 9">
    <name type="scientific">Advenella mimigardefordensis (strain DSM 17166 / LMG 22922 / DPN7)</name>
    <dbReference type="NCBI Taxonomy" id="1247726"/>
    <lineage>
        <taxon>Bacteria</taxon>
        <taxon>Pseudomonadati</taxon>
        <taxon>Pseudomonadota</taxon>
        <taxon>Betaproteobacteria</taxon>
        <taxon>Burkholderiales</taxon>
        <taxon>Alcaligenaceae</taxon>
    </lineage>
</organism>
<name>W0PDL6_ADVMD</name>
<dbReference type="eggNOG" id="COG4625">
    <property type="taxonomic scope" value="Bacteria"/>
</dbReference>
<dbReference type="Gene3D" id="3.40.50.200">
    <property type="entry name" value="Peptidase S8/S53 domain"/>
    <property type="match status" value="1"/>
</dbReference>
<evidence type="ECO:0000313" key="9">
    <source>
        <dbReference type="Proteomes" id="UP000019095"/>
    </source>
</evidence>
<dbReference type="InterPro" id="IPR005546">
    <property type="entry name" value="Autotransporte_beta"/>
</dbReference>
<dbReference type="Proteomes" id="UP000019095">
    <property type="component" value="Chromosome"/>
</dbReference>
<feature type="active site" description="Charge relay system" evidence="5">
    <location>
        <position position="89"/>
    </location>
</feature>
<dbReference type="PROSITE" id="PS51892">
    <property type="entry name" value="SUBTILASE"/>
    <property type="match status" value="1"/>
</dbReference>